<gene>
    <name evidence="1" type="ORF">DSO57_1013716</name>
</gene>
<accession>A0ACC2UFE9</accession>
<evidence type="ECO:0000313" key="2">
    <source>
        <dbReference type="Proteomes" id="UP001165960"/>
    </source>
</evidence>
<sequence length="137" mass="15921">MFKLIQLVFLVGFFAMGLGGQMVTVNPYHSTQDYDTSYKEYPAHQDLKHYDYYAVKLIDVAGIPEVEKYLGVKYVQRIAQLEEWFLFHTPKSESGPSRVLEKFRQIPLQNSPLGQRLQHLALDVEYQKPRVFGHGEL</sequence>
<reference evidence="1" key="1">
    <citation type="submission" date="2022-04" db="EMBL/GenBank/DDBJ databases">
        <title>Genome of the entomopathogenic fungus Entomophthora muscae.</title>
        <authorList>
            <person name="Elya C."/>
            <person name="Lovett B.R."/>
            <person name="Lee E."/>
            <person name="Macias A.M."/>
            <person name="Hajek A.E."/>
            <person name="De Bivort B.L."/>
            <person name="Kasson M.T."/>
            <person name="De Fine Licht H.H."/>
            <person name="Stajich J.E."/>
        </authorList>
    </citation>
    <scope>NUCLEOTIDE SEQUENCE</scope>
    <source>
        <strain evidence="1">Berkeley</strain>
    </source>
</reference>
<protein>
    <submittedName>
        <fullName evidence="1">Uncharacterized protein</fullName>
    </submittedName>
</protein>
<proteinExistence type="predicted"/>
<dbReference type="Proteomes" id="UP001165960">
    <property type="component" value="Unassembled WGS sequence"/>
</dbReference>
<name>A0ACC2UFE9_9FUNG</name>
<comment type="caution">
    <text evidence="1">The sequence shown here is derived from an EMBL/GenBank/DDBJ whole genome shotgun (WGS) entry which is preliminary data.</text>
</comment>
<dbReference type="EMBL" id="QTSX02000761">
    <property type="protein sequence ID" value="KAJ9085461.1"/>
    <property type="molecule type" value="Genomic_DNA"/>
</dbReference>
<keyword evidence="2" id="KW-1185">Reference proteome</keyword>
<evidence type="ECO:0000313" key="1">
    <source>
        <dbReference type="EMBL" id="KAJ9085461.1"/>
    </source>
</evidence>
<organism evidence="1 2">
    <name type="scientific">Entomophthora muscae</name>
    <dbReference type="NCBI Taxonomy" id="34485"/>
    <lineage>
        <taxon>Eukaryota</taxon>
        <taxon>Fungi</taxon>
        <taxon>Fungi incertae sedis</taxon>
        <taxon>Zoopagomycota</taxon>
        <taxon>Entomophthoromycotina</taxon>
        <taxon>Entomophthoromycetes</taxon>
        <taxon>Entomophthorales</taxon>
        <taxon>Entomophthoraceae</taxon>
        <taxon>Entomophthora</taxon>
    </lineage>
</organism>